<keyword evidence="3" id="KW-1185">Reference proteome</keyword>
<protein>
    <submittedName>
        <fullName evidence="2">Uncharacterized protein</fullName>
    </submittedName>
</protein>
<dbReference type="AlphaFoldDB" id="A0A5N5QSU9"/>
<gene>
    <name evidence="2" type="ORF">CTheo_1743</name>
</gene>
<feature type="region of interest" description="Disordered" evidence="1">
    <location>
        <begin position="1"/>
        <end position="30"/>
    </location>
</feature>
<reference evidence="2 3" key="1">
    <citation type="journal article" date="2019" name="Fungal Biol. Biotechnol.">
        <title>Draft genome sequence of fastidious pathogen Ceratobasidium theobromae, which causes vascular-streak dieback in Theobroma cacao.</title>
        <authorList>
            <person name="Ali S.S."/>
            <person name="Asman A."/>
            <person name="Shao J."/>
            <person name="Firmansyah A.P."/>
            <person name="Susilo A.W."/>
            <person name="Rosmana A."/>
            <person name="McMahon P."/>
            <person name="Junaid M."/>
            <person name="Guest D."/>
            <person name="Kheng T.Y."/>
            <person name="Meinhardt L.W."/>
            <person name="Bailey B.A."/>
        </authorList>
    </citation>
    <scope>NUCLEOTIDE SEQUENCE [LARGE SCALE GENOMIC DNA]</scope>
    <source>
        <strain evidence="2 3">CT2</strain>
    </source>
</reference>
<feature type="compositionally biased region" description="Low complexity" evidence="1">
    <location>
        <begin position="10"/>
        <end position="22"/>
    </location>
</feature>
<evidence type="ECO:0000313" key="2">
    <source>
        <dbReference type="EMBL" id="KAB5594764.1"/>
    </source>
</evidence>
<proteinExistence type="predicted"/>
<accession>A0A5N5QSU9</accession>
<dbReference type="EMBL" id="SSOP01000016">
    <property type="protein sequence ID" value="KAB5594764.1"/>
    <property type="molecule type" value="Genomic_DNA"/>
</dbReference>
<name>A0A5N5QSU9_9AGAM</name>
<organism evidence="2 3">
    <name type="scientific">Ceratobasidium theobromae</name>
    <dbReference type="NCBI Taxonomy" id="1582974"/>
    <lineage>
        <taxon>Eukaryota</taxon>
        <taxon>Fungi</taxon>
        <taxon>Dikarya</taxon>
        <taxon>Basidiomycota</taxon>
        <taxon>Agaricomycotina</taxon>
        <taxon>Agaricomycetes</taxon>
        <taxon>Cantharellales</taxon>
        <taxon>Ceratobasidiaceae</taxon>
        <taxon>Ceratobasidium</taxon>
    </lineage>
</organism>
<comment type="caution">
    <text evidence="2">The sequence shown here is derived from an EMBL/GenBank/DDBJ whole genome shotgun (WGS) entry which is preliminary data.</text>
</comment>
<dbReference type="Proteomes" id="UP000383932">
    <property type="component" value="Unassembled WGS sequence"/>
</dbReference>
<evidence type="ECO:0000256" key="1">
    <source>
        <dbReference type="SAM" id="MobiDB-lite"/>
    </source>
</evidence>
<evidence type="ECO:0000313" key="3">
    <source>
        <dbReference type="Proteomes" id="UP000383932"/>
    </source>
</evidence>
<sequence length="377" mass="42171">MKRPASLGYTSPSPSELELPTSDQHGTSTDLINDNDDVLNYLRKLFDNFNLEADSPCSTDAPLGIDVVIIVEAHTCSHFSMPKCKMYPQADPAAAGWHCKISLENIVRLLPNKSVAVFIVYSQIWAVDYDSWSIFPVDETIRQSHPIIFLPAPDDPIYILNLIFRVHAMGEQFILMRQDNFAINGWVCETLHTSYGDAHACLPIPPESIVTPSHITYPQTASGDLDDYVDEDEGYDEEYDDYPRQTLQHTLVGFSREQVDPASPFTPEMGPEPHTNIHAHDFSLFAPIAPAEQYPNPNNVHVHNAAHVVHSSNSSVSGDTVDSLTIYGAPPTKASITRWVDEVKTKRLPRKCPLSNCRQTEFRRPHALKVSQILVVQ</sequence>